<sequence>MKLTRRTFSKLAGAGAAVAAAPQLFAPAIAQDKPLKIGIIAPRSGVAGTAGECGIRAVQWAAERMNKDGGIAGRKFELVIEEETNPKDTIERFRRLVLQEKVESVHGLISTGVSLGVAPVAEEEQSLLVMWDGTTQDGVKEVMPKSRYVFRSTDNECEAVMASLLAVKHFKGKFKRVAGINPDYSYGRNNWEAFRQILARYGVEAEFVAEQWPKVGTLDLTSHIAALKAAKPDLIFSSMLFADLPVFMKQGAAAGLFDGVKVVLPAAGWQLNQLKKEFMPEGVIFGHNTLYFDHPQASPLQKAFVQDYMDKYKEAPHWEADRAYFALASYKAGVEAAQKAAKKWPTPDMVAEAMPGIEVESLGGKGRFRKDKIAEQVFYQGPSTNKNKYDFPTLASIDTFQADQLQKPPGADFWEWIKTAKLPV</sequence>
<feature type="chain" id="PRO_5020257153" evidence="4">
    <location>
        <begin position="31"/>
        <end position="424"/>
    </location>
</feature>
<dbReference type="GO" id="GO:0006865">
    <property type="term" value="P:amino acid transport"/>
    <property type="evidence" value="ECO:0007669"/>
    <property type="project" value="UniProtKB-KW"/>
</dbReference>
<dbReference type="SUPFAM" id="SSF53822">
    <property type="entry name" value="Periplasmic binding protein-like I"/>
    <property type="match status" value="1"/>
</dbReference>
<comment type="similarity">
    <text evidence="1">Belongs to the leucine-binding protein family.</text>
</comment>
<proteinExistence type="inferred from homology"/>
<protein>
    <submittedName>
        <fullName evidence="6">Amino acid ABC transporter substrate-binding protein</fullName>
    </submittedName>
</protein>
<keyword evidence="2 4" id="KW-0732">Signal</keyword>
<keyword evidence="7" id="KW-1185">Reference proteome</keyword>
<dbReference type="Gene3D" id="3.40.50.2300">
    <property type="match status" value="2"/>
</dbReference>
<reference evidence="6" key="1">
    <citation type="submission" date="2019-04" db="EMBL/GenBank/DDBJ databases">
        <title>Whole genome sequencing of cave bacteria.</title>
        <authorList>
            <person name="Gan H.M."/>
            <person name="Barton H."/>
            <person name="Savka M.A."/>
        </authorList>
    </citation>
    <scope>NUCLEOTIDE SEQUENCE [LARGE SCALE GENOMIC DNA]</scope>
    <source>
        <strain evidence="6">LC387</strain>
    </source>
</reference>
<feature type="domain" description="Leucine-binding protein" evidence="5">
    <location>
        <begin position="34"/>
        <end position="379"/>
    </location>
</feature>
<dbReference type="PROSITE" id="PS51318">
    <property type="entry name" value="TAT"/>
    <property type="match status" value="1"/>
</dbReference>
<accession>A0A4U6BJ37</accession>
<dbReference type="InterPro" id="IPR028081">
    <property type="entry name" value="Leu-bd"/>
</dbReference>
<dbReference type="InterPro" id="IPR006311">
    <property type="entry name" value="TAT_signal"/>
</dbReference>
<gene>
    <name evidence="6" type="ORF">YH63_000920</name>
</gene>
<evidence type="ECO:0000256" key="4">
    <source>
        <dbReference type="SAM" id="SignalP"/>
    </source>
</evidence>
<evidence type="ECO:0000256" key="3">
    <source>
        <dbReference type="ARBA" id="ARBA00022970"/>
    </source>
</evidence>
<keyword evidence="3" id="KW-0813">Transport</keyword>
<dbReference type="AlphaFoldDB" id="A0A4U6BJ37"/>
<dbReference type="Proteomes" id="UP000034832">
    <property type="component" value="Unassembled WGS sequence"/>
</dbReference>
<comment type="caution">
    <text evidence="6">The sequence shown here is derived from an EMBL/GenBank/DDBJ whole genome shotgun (WGS) entry which is preliminary data.</text>
</comment>
<dbReference type="PANTHER" id="PTHR30483">
    <property type="entry name" value="LEUCINE-SPECIFIC-BINDING PROTEIN"/>
    <property type="match status" value="1"/>
</dbReference>
<dbReference type="STRING" id="211460.YH63_17940"/>
<keyword evidence="3" id="KW-0029">Amino-acid transport</keyword>
<evidence type="ECO:0000313" key="7">
    <source>
        <dbReference type="Proteomes" id="UP000034832"/>
    </source>
</evidence>
<dbReference type="CDD" id="cd06330">
    <property type="entry name" value="PBP1_As_SBP-like"/>
    <property type="match status" value="1"/>
</dbReference>
<evidence type="ECO:0000259" key="5">
    <source>
        <dbReference type="Pfam" id="PF13458"/>
    </source>
</evidence>
<dbReference type="OrthoDB" id="9783240at2"/>
<organism evidence="6 7">
    <name type="scientific">Afipia massiliensis</name>
    <dbReference type="NCBI Taxonomy" id="211460"/>
    <lineage>
        <taxon>Bacteria</taxon>
        <taxon>Pseudomonadati</taxon>
        <taxon>Pseudomonadota</taxon>
        <taxon>Alphaproteobacteria</taxon>
        <taxon>Hyphomicrobiales</taxon>
        <taxon>Nitrobacteraceae</taxon>
        <taxon>Afipia</taxon>
    </lineage>
</organism>
<name>A0A4U6BJ37_9BRAD</name>
<feature type="signal peptide" evidence="4">
    <location>
        <begin position="1"/>
        <end position="30"/>
    </location>
</feature>
<evidence type="ECO:0000256" key="2">
    <source>
        <dbReference type="ARBA" id="ARBA00022729"/>
    </source>
</evidence>
<evidence type="ECO:0000313" key="6">
    <source>
        <dbReference type="EMBL" id="TKT70097.1"/>
    </source>
</evidence>
<evidence type="ECO:0000256" key="1">
    <source>
        <dbReference type="ARBA" id="ARBA00010062"/>
    </source>
</evidence>
<dbReference type="EMBL" id="LBIA02000001">
    <property type="protein sequence ID" value="TKT70097.1"/>
    <property type="molecule type" value="Genomic_DNA"/>
</dbReference>
<dbReference type="RefSeq" id="WP_046829228.1">
    <property type="nucleotide sequence ID" value="NZ_LBIA02000001.1"/>
</dbReference>
<dbReference type="Pfam" id="PF13458">
    <property type="entry name" value="Peripla_BP_6"/>
    <property type="match status" value="1"/>
</dbReference>
<dbReference type="InterPro" id="IPR028082">
    <property type="entry name" value="Peripla_BP_I"/>
</dbReference>
<dbReference type="InterPro" id="IPR051010">
    <property type="entry name" value="BCAA_transport"/>
</dbReference>
<dbReference type="PANTHER" id="PTHR30483:SF37">
    <property type="entry name" value="ABC TRANSPORTER SUBSTRATE-BINDING PROTEIN"/>
    <property type="match status" value="1"/>
</dbReference>